<keyword evidence="1" id="KW-0808">Transferase</keyword>
<evidence type="ECO:0000256" key="7">
    <source>
        <dbReference type="SAM" id="MobiDB-lite"/>
    </source>
</evidence>
<dbReference type="InterPro" id="IPR043128">
    <property type="entry name" value="Rev_trsase/Diguanyl_cyclase"/>
</dbReference>
<evidence type="ECO:0000256" key="2">
    <source>
        <dbReference type="ARBA" id="ARBA00022695"/>
    </source>
</evidence>
<evidence type="ECO:0000256" key="5">
    <source>
        <dbReference type="ARBA" id="ARBA00022801"/>
    </source>
</evidence>
<dbReference type="PANTHER" id="PTHR37984:SF5">
    <property type="entry name" value="PROTEIN NYNRIN-LIKE"/>
    <property type="match status" value="1"/>
</dbReference>
<sequence length="1184" mass="134800">MSINNATVIEDATMLDATNPLEMAKTTITTMIKNGAEDIKLITTTIASGLPCSNELIVQCEENAKLLDRTRALFHKAYPLEPMFAPVQDNKVPNIEANQVPGLRSETDPLLPGPIGDVYLDVTKFIQHFERIFKFKELNIDLFYNRYLEWSLGKAYAQHIANMRANMTQDTVENWELVKTWLLQYKDTPAQRWKNLCELSRITLQHGESSDQMCRRVLQDAERLGLDRFSAAELLVAGVLRYRPDSWNQKVSDAMEKCIDLGESSLIDIIHRLSTLGLNSERTGKRKGMETAYATSSSSNSNSSSNSYSNSSNSRTSNSRTSNSSSSRNSNSNRTNSNSNNYTPAARPCKKDCGATYYHGHNAVCPRKHQTVDWKQVHQDNKRARAATKHHHHHQQQHQQHNDDILVPITKEGHQILALDPYGSPTFQSNLQAYIKPSIDANALIPTDSFCTHPDAMIRLDTPPDAAGYRAQYRIADTLIPVVKETVQKWLNQGIVVRVPSNIYPPHQHKTTFTSVDGLQYMFRGCPFGLKPISSKFQRVMTSLFSQNPFHSYVATFVDDIVIYSASPEQHAHHVRSVIDELTRVNLMLNPNKCHFAQKTIYLLGFCIEANGKSRLDDRKVTNVQEWPEPTTGKQIQQFLGLVNYFRTYIPYFADLTAPLDTLRSHEGQLRHRWTSYHSHAFQRIKDALVHSTVLHAPKTDLPFHLATDASDVGIGAVLYQIGQNDEIYINGFMARSLSKSERNYAVTKKELLAIIFAFNKYHQHLWGRKFTLYTDHKALVYIHTQRDLNAMMTKWFDTLLDYNFEIVHLPGLQNVLPDRLSRLFPTVKELGEGEVDHKIQTQKELATNNENSKIMRTTHKRELDSDYMEPPTEAERKDILLKAHLFGHFGAEAIVKAIHNNGMHWTNLKKDALELVKKCTPCQRFNIVKTGYNPHKPIHALLPGDHWAIDLTGPLPTTEEHNAYLLVMVDICSRFVILRPIKDKTADSVVKAIIPVFCDFGIPMIVQSDNGKEFVNQVMTRFKTKAGFDHRLITPHYPQSNGSAERTVGTSKMVIKKLVDGAPEHWDICAPIAQLAINNKVSKRTNATPFSVMFGRKMNDFKNYNDEVNKQIPLSPDEIKNRVSELKNVVFPAIAEKTMQTIRKQKISFDKTHKQVDFPKGSYVMEKIHPNFRTKMDPRHEGP</sequence>
<keyword evidence="3" id="KW-0540">Nuclease</keyword>
<dbReference type="GO" id="GO:0016787">
    <property type="term" value="F:hydrolase activity"/>
    <property type="evidence" value="ECO:0007669"/>
    <property type="project" value="UniProtKB-KW"/>
</dbReference>
<evidence type="ECO:0000256" key="3">
    <source>
        <dbReference type="ARBA" id="ARBA00022722"/>
    </source>
</evidence>
<dbReference type="GO" id="GO:0004519">
    <property type="term" value="F:endonuclease activity"/>
    <property type="evidence" value="ECO:0007669"/>
    <property type="project" value="UniProtKB-KW"/>
</dbReference>
<dbReference type="InterPro" id="IPR043502">
    <property type="entry name" value="DNA/RNA_pol_sf"/>
</dbReference>
<dbReference type="Pfam" id="PF17917">
    <property type="entry name" value="RT_RNaseH"/>
    <property type="match status" value="1"/>
</dbReference>
<dbReference type="FunFam" id="3.30.70.270:FF:000020">
    <property type="entry name" value="Transposon Tf2-6 polyprotein-like Protein"/>
    <property type="match status" value="1"/>
</dbReference>
<dbReference type="Pfam" id="PF00665">
    <property type="entry name" value="rve"/>
    <property type="match status" value="1"/>
</dbReference>
<organism evidence="9">
    <name type="scientific">Absidia glauca</name>
    <name type="common">Pin mould</name>
    <dbReference type="NCBI Taxonomy" id="4829"/>
    <lineage>
        <taxon>Eukaryota</taxon>
        <taxon>Fungi</taxon>
        <taxon>Fungi incertae sedis</taxon>
        <taxon>Mucoromycota</taxon>
        <taxon>Mucoromycotina</taxon>
        <taxon>Mucoromycetes</taxon>
        <taxon>Mucorales</taxon>
        <taxon>Cunninghamellaceae</taxon>
        <taxon>Absidia</taxon>
    </lineage>
</organism>
<dbReference type="Pfam" id="PF17921">
    <property type="entry name" value="Integrase_H2C2"/>
    <property type="match status" value="1"/>
</dbReference>
<dbReference type="Gene3D" id="3.10.10.10">
    <property type="entry name" value="HIV Type 1 Reverse Transcriptase, subunit A, domain 1"/>
    <property type="match status" value="1"/>
</dbReference>
<keyword evidence="6" id="KW-0695">RNA-directed DNA polymerase</keyword>
<dbReference type="InterPro" id="IPR001584">
    <property type="entry name" value="Integrase_cat-core"/>
</dbReference>
<proteinExistence type="predicted"/>
<dbReference type="InterPro" id="IPR050951">
    <property type="entry name" value="Retrovirus_Pol_polyprotein"/>
</dbReference>
<dbReference type="Gene3D" id="3.30.70.270">
    <property type="match status" value="2"/>
</dbReference>
<dbReference type="SUPFAM" id="SSF53098">
    <property type="entry name" value="Ribonuclease H-like"/>
    <property type="match status" value="1"/>
</dbReference>
<reference evidence="9" key="1">
    <citation type="submission" date="2016-04" db="EMBL/GenBank/DDBJ databases">
        <authorList>
            <person name="Evans L.H."/>
            <person name="Alamgir A."/>
            <person name="Owens N."/>
            <person name="Weber N.D."/>
            <person name="Virtaneva K."/>
            <person name="Barbian K."/>
            <person name="Babar A."/>
            <person name="Rosenke K."/>
        </authorList>
    </citation>
    <scope>NUCLEOTIDE SEQUENCE [LARGE SCALE GENOMIC DNA]</scope>
    <source>
        <strain evidence="9">CBS 101.48</strain>
    </source>
</reference>
<dbReference type="GO" id="GO:0015074">
    <property type="term" value="P:DNA integration"/>
    <property type="evidence" value="ECO:0007669"/>
    <property type="project" value="InterPro"/>
</dbReference>
<evidence type="ECO:0000259" key="8">
    <source>
        <dbReference type="PROSITE" id="PS50994"/>
    </source>
</evidence>
<dbReference type="FunFam" id="3.10.20.370:FF:000001">
    <property type="entry name" value="Retrovirus-related Pol polyprotein from transposon 17.6-like protein"/>
    <property type="match status" value="1"/>
</dbReference>
<dbReference type="OrthoDB" id="1306032at2759"/>
<dbReference type="InterPro" id="IPR012337">
    <property type="entry name" value="RNaseH-like_sf"/>
</dbReference>
<dbReference type="GO" id="GO:0003676">
    <property type="term" value="F:nucleic acid binding"/>
    <property type="evidence" value="ECO:0007669"/>
    <property type="project" value="InterPro"/>
</dbReference>
<dbReference type="InterPro" id="IPR000477">
    <property type="entry name" value="RT_dom"/>
</dbReference>
<evidence type="ECO:0000313" key="10">
    <source>
        <dbReference type="Proteomes" id="UP000078561"/>
    </source>
</evidence>
<evidence type="ECO:0000256" key="4">
    <source>
        <dbReference type="ARBA" id="ARBA00022759"/>
    </source>
</evidence>
<keyword evidence="10" id="KW-1185">Reference proteome</keyword>
<dbReference type="CDD" id="cd01647">
    <property type="entry name" value="RT_LTR"/>
    <property type="match status" value="1"/>
</dbReference>
<gene>
    <name evidence="9" type="primary">ABSGL_13867.1 scaffold 14340</name>
</gene>
<name>A0A163KHX6_ABSGL</name>
<dbReference type="InterPro" id="IPR036397">
    <property type="entry name" value="RNaseH_sf"/>
</dbReference>
<dbReference type="Proteomes" id="UP000078561">
    <property type="component" value="Unassembled WGS sequence"/>
</dbReference>
<evidence type="ECO:0000256" key="1">
    <source>
        <dbReference type="ARBA" id="ARBA00022679"/>
    </source>
</evidence>
<dbReference type="EMBL" id="LT554889">
    <property type="protein sequence ID" value="SAM08205.1"/>
    <property type="molecule type" value="Genomic_DNA"/>
</dbReference>
<dbReference type="AlphaFoldDB" id="A0A163KHX6"/>
<dbReference type="GO" id="GO:0003964">
    <property type="term" value="F:RNA-directed DNA polymerase activity"/>
    <property type="evidence" value="ECO:0007669"/>
    <property type="project" value="UniProtKB-KW"/>
</dbReference>
<feature type="domain" description="Integrase catalytic" evidence="8">
    <location>
        <begin position="940"/>
        <end position="1098"/>
    </location>
</feature>
<dbReference type="InterPro" id="IPR041588">
    <property type="entry name" value="Integrase_H2C2"/>
</dbReference>
<dbReference type="Gene3D" id="3.30.420.10">
    <property type="entry name" value="Ribonuclease H-like superfamily/Ribonuclease H"/>
    <property type="match status" value="1"/>
</dbReference>
<accession>A0A163KHX6</accession>
<feature type="compositionally biased region" description="Low complexity" evidence="7">
    <location>
        <begin position="295"/>
        <end position="341"/>
    </location>
</feature>
<dbReference type="GO" id="GO:0005634">
    <property type="term" value="C:nucleus"/>
    <property type="evidence" value="ECO:0007669"/>
    <property type="project" value="UniProtKB-ARBA"/>
</dbReference>
<feature type="region of interest" description="Disordered" evidence="7">
    <location>
        <begin position="281"/>
        <end position="345"/>
    </location>
</feature>
<keyword evidence="2" id="KW-0548">Nucleotidyltransferase</keyword>
<dbReference type="Gene3D" id="1.10.340.70">
    <property type="match status" value="1"/>
</dbReference>
<dbReference type="PANTHER" id="PTHR37984">
    <property type="entry name" value="PROTEIN CBG26694"/>
    <property type="match status" value="1"/>
</dbReference>
<dbReference type="PROSITE" id="PS50994">
    <property type="entry name" value="INTEGRASE"/>
    <property type="match status" value="1"/>
</dbReference>
<dbReference type="STRING" id="4829.A0A163KHX6"/>
<keyword evidence="4" id="KW-0255">Endonuclease</keyword>
<keyword evidence="5" id="KW-0378">Hydrolase</keyword>
<dbReference type="InParanoid" id="A0A163KHX6"/>
<protein>
    <recommendedName>
        <fullName evidence="8">Integrase catalytic domain-containing protein</fullName>
    </recommendedName>
</protein>
<evidence type="ECO:0000313" key="9">
    <source>
        <dbReference type="EMBL" id="SAM08205.1"/>
    </source>
</evidence>
<dbReference type="InterPro" id="IPR041373">
    <property type="entry name" value="RT_RNaseH"/>
</dbReference>
<dbReference type="Pfam" id="PF00078">
    <property type="entry name" value="RVT_1"/>
    <property type="match status" value="1"/>
</dbReference>
<dbReference type="CDD" id="cd09274">
    <property type="entry name" value="RNase_HI_RT_Ty3"/>
    <property type="match status" value="1"/>
</dbReference>
<evidence type="ECO:0000256" key="6">
    <source>
        <dbReference type="ARBA" id="ARBA00022918"/>
    </source>
</evidence>
<dbReference type="SUPFAM" id="SSF56672">
    <property type="entry name" value="DNA/RNA polymerases"/>
    <property type="match status" value="1"/>
</dbReference>